<gene>
    <name evidence="2" type="ORF">BWK59_01350</name>
</gene>
<reference evidence="2 3" key="1">
    <citation type="journal article" date="2017" name="Infect. Genet. Evol.">
        <title>Comparative genome analysis of fish pathogen Flavobacterium columnare reveals extensive sequence diversity within the species.</title>
        <authorList>
            <person name="Kayansamruaj P."/>
            <person name="Dong H.T."/>
            <person name="Hirono I."/>
            <person name="Kondo H."/>
            <person name="Senapin S."/>
            <person name="Rodkhum C."/>
        </authorList>
    </citation>
    <scope>NUCLEOTIDE SEQUENCE [LARGE SCALE GENOMIC DNA]</scope>
    <source>
        <strain evidence="2 3">1215</strain>
    </source>
</reference>
<evidence type="ECO:0000313" key="3">
    <source>
        <dbReference type="Proteomes" id="UP000197768"/>
    </source>
</evidence>
<name>A0A2D0AIZ0_9FLAO</name>
<dbReference type="AlphaFoldDB" id="A0A2D0AIZ0"/>
<dbReference type="Gene3D" id="3.40.50.2000">
    <property type="entry name" value="Glycogen Phosphorylase B"/>
    <property type="match status" value="2"/>
</dbReference>
<dbReference type="GO" id="GO:0016757">
    <property type="term" value="F:glycosyltransferase activity"/>
    <property type="evidence" value="ECO:0007669"/>
    <property type="project" value="InterPro"/>
</dbReference>
<proteinExistence type="predicted"/>
<evidence type="ECO:0000259" key="1">
    <source>
        <dbReference type="Pfam" id="PF00534"/>
    </source>
</evidence>
<dbReference type="EMBL" id="MTCZ01000005">
    <property type="protein sequence ID" value="OWP85216.1"/>
    <property type="molecule type" value="Genomic_DNA"/>
</dbReference>
<accession>A0A2D0AIZ0</accession>
<dbReference type="Pfam" id="PF00534">
    <property type="entry name" value="Glycos_transf_1"/>
    <property type="match status" value="1"/>
</dbReference>
<feature type="domain" description="Glycosyl transferase family 1" evidence="1">
    <location>
        <begin position="208"/>
        <end position="348"/>
    </location>
</feature>
<dbReference type="RefSeq" id="WP_088390312.1">
    <property type="nucleotide sequence ID" value="NZ_MTCZ01000005.1"/>
</dbReference>
<dbReference type="PANTHER" id="PTHR12526">
    <property type="entry name" value="GLYCOSYLTRANSFERASE"/>
    <property type="match status" value="1"/>
</dbReference>
<sequence length="379" mass="44238">MKKKIFFFGYFEDIGGKEIEVNLLVRFFEEKYLCTIFSLSFMSKKSVALDKLVNLNFTNIYIQILNDYLIIKILAFFSRFYNNFKKSLPYYVENTISKRVYNFDEIKIKLLKREILKVDYIFYCGTLDNKSLCEIIEFSNKHHKKMFIRITGQIHSIGNFINTGILKKANIILHSFSNASILMEYGLKKIIIIDQTTFCEQELLEIPIIEKENLTFGFLGRFSPEKGLMELLSFSKEANIKLLIGGCGPLKSQMLDLLNENIEYIGEFKKNFIHDFFRKIDVLVIPSIEESGPLVAIEAIAAGKLILSTDVGAMKERLRKSQNQFWFSIDNFRSFKETLESLMTLSKLQIVSIQRSNRQLYIENHSFSKLKESYLRLLD</sequence>
<organism evidence="2 3">
    <name type="scientific">Flavobacterium davisii</name>
    <dbReference type="NCBI Taxonomy" id="2906077"/>
    <lineage>
        <taxon>Bacteria</taxon>
        <taxon>Pseudomonadati</taxon>
        <taxon>Bacteroidota</taxon>
        <taxon>Flavobacteriia</taxon>
        <taxon>Flavobacteriales</taxon>
        <taxon>Flavobacteriaceae</taxon>
        <taxon>Flavobacterium</taxon>
    </lineage>
</organism>
<dbReference type="SUPFAM" id="SSF53756">
    <property type="entry name" value="UDP-Glycosyltransferase/glycogen phosphorylase"/>
    <property type="match status" value="1"/>
</dbReference>
<comment type="caution">
    <text evidence="2">The sequence shown here is derived from an EMBL/GenBank/DDBJ whole genome shotgun (WGS) entry which is preliminary data.</text>
</comment>
<dbReference type="Proteomes" id="UP000197768">
    <property type="component" value="Unassembled WGS sequence"/>
</dbReference>
<protein>
    <recommendedName>
        <fullName evidence="1">Glycosyl transferase family 1 domain-containing protein</fullName>
    </recommendedName>
</protein>
<dbReference type="InterPro" id="IPR001296">
    <property type="entry name" value="Glyco_trans_1"/>
</dbReference>
<evidence type="ECO:0000313" key="2">
    <source>
        <dbReference type="EMBL" id="OWP85216.1"/>
    </source>
</evidence>